<evidence type="ECO:0000313" key="3">
    <source>
        <dbReference type="Proteomes" id="UP000326711"/>
    </source>
</evidence>
<sequence>MSPQAIFYSRIMRVVVLAFFIGFLLLNGTNWVNLLFSAVCAIFLLVTLWQLWTTFKRDGGLP</sequence>
<dbReference type="KEGG" id="cuo:CUROG_04715"/>
<proteinExistence type="predicted"/>
<dbReference type="EMBL" id="CP045032">
    <property type="protein sequence ID" value="QFQ02317.1"/>
    <property type="molecule type" value="Genomic_DNA"/>
</dbReference>
<dbReference type="Proteomes" id="UP000326711">
    <property type="component" value="Chromosome"/>
</dbReference>
<reference evidence="3" key="1">
    <citation type="submission" date="2019-10" db="EMBL/GenBank/DDBJ databases">
        <title>Complete genome sequence of Corynebacterium urogenitalis DSM 108747, isolated from the genital tract of a cow.</title>
        <authorList>
            <person name="Ruckert C."/>
            <person name="Ballas P."/>
            <person name="Wagener K."/>
            <person name="Drillich M."/>
            <person name="Kaempfer P."/>
            <person name="Busse H.-J."/>
            <person name="Ehling-Schulz M."/>
        </authorList>
    </citation>
    <scope>NUCLEOTIDE SEQUENCE [LARGE SCALE GENOMIC DNA]</scope>
    <source>
        <strain evidence="3">LMM 1652</strain>
    </source>
</reference>
<dbReference type="OrthoDB" id="4421953at2"/>
<dbReference type="AlphaFoldDB" id="A0A5J6Z9T9"/>
<feature type="transmembrane region" description="Helical" evidence="1">
    <location>
        <begin position="31"/>
        <end position="52"/>
    </location>
</feature>
<protein>
    <submittedName>
        <fullName evidence="2">Uncharacterized protein</fullName>
    </submittedName>
</protein>
<gene>
    <name evidence="2" type="ORF">CUROG_04715</name>
</gene>
<evidence type="ECO:0000256" key="1">
    <source>
        <dbReference type="SAM" id="Phobius"/>
    </source>
</evidence>
<keyword evidence="1" id="KW-0812">Transmembrane</keyword>
<evidence type="ECO:0000313" key="2">
    <source>
        <dbReference type="EMBL" id="QFQ02317.1"/>
    </source>
</evidence>
<accession>A0A5J6Z9T9</accession>
<dbReference type="RefSeq" id="WP_151902695.1">
    <property type="nucleotide sequence ID" value="NZ_CP045032.1"/>
</dbReference>
<name>A0A5J6Z9T9_9CORY</name>
<feature type="transmembrane region" description="Helical" evidence="1">
    <location>
        <begin position="7"/>
        <end position="25"/>
    </location>
</feature>
<organism evidence="2 3">
    <name type="scientific">Corynebacterium urogenitale</name>
    <dbReference type="NCBI Taxonomy" id="2487892"/>
    <lineage>
        <taxon>Bacteria</taxon>
        <taxon>Bacillati</taxon>
        <taxon>Actinomycetota</taxon>
        <taxon>Actinomycetes</taxon>
        <taxon>Mycobacteriales</taxon>
        <taxon>Corynebacteriaceae</taxon>
        <taxon>Corynebacterium</taxon>
    </lineage>
</organism>
<keyword evidence="1" id="KW-1133">Transmembrane helix</keyword>
<keyword evidence="3" id="KW-1185">Reference proteome</keyword>
<keyword evidence="1" id="KW-0472">Membrane</keyword>